<dbReference type="PANTHER" id="PTHR43874">
    <property type="entry name" value="TWO-COMPONENT RESPONSE REGULATOR"/>
    <property type="match status" value="1"/>
</dbReference>
<dbReference type="PROSITE" id="PS50110">
    <property type="entry name" value="RESPONSE_REGULATORY"/>
    <property type="match status" value="1"/>
</dbReference>
<feature type="domain" description="Response regulatory" evidence="3">
    <location>
        <begin position="37"/>
        <end position="154"/>
    </location>
</feature>
<dbReference type="GO" id="GO:0009736">
    <property type="term" value="P:cytokinin-activated signaling pathway"/>
    <property type="evidence" value="ECO:0007669"/>
    <property type="project" value="InterPro"/>
</dbReference>
<dbReference type="Gene3D" id="3.40.50.2300">
    <property type="match status" value="1"/>
</dbReference>
<dbReference type="AlphaFoldDB" id="A0AAV5DQS5"/>
<accession>A0AAV5DQS5</accession>
<name>A0AAV5DQS5_ELECO</name>
<proteinExistence type="predicted"/>
<keyword evidence="1" id="KW-0902">Two-component regulatory system</keyword>
<dbReference type="EMBL" id="BQKI01000026">
    <property type="protein sequence ID" value="GJN12842.1"/>
    <property type="molecule type" value="Genomic_DNA"/>
</dbReference>
<dbReference type="InterPro" id="IPR045279">
    <property type="entry name" value="ARR-like"/>
</dbReference>
<gene>
    <name evidence="4" type="primary">ga31156</name>
    <name evidence="4" type="ORF">PR202_ga31156</name>
</gene>
<protein>
    <recommendedName>
        <fullName evidence="3">Response regulatory domain-containing protein</fullName>
    </recommendedName>
</protein>
<sequence>MEASSKREAIMVGGRRDHREKGIKVVPVDEEEELEPYVMVVDDSSVNRAIVTELLRSLQYRVTAVDSGKKALKILGTEPNATMIITDYSMPEMTGYELLQKVKASSELKQIPVVIMSSEDVPTRINRCLEEGAEDFVLKPVRQSDISRIATRMLQST</sequence>
<comment type="caution">
    <text evidence="4">The sequence shown here is derived from an EMBL/GenBank/DDBJ whole genome shotgun (WGS) entry which is preliminary data.</text>
</comment>
<dbReference type="SUPFAM" id="SSF52172">
    <property type="entry name" value="CheY-like"/>
    <property type="match status" value="1"/>
</dbReference>
<evidence type="ECO:0000256" key="2">
    <source>
        <dbReference type="PROSITE-ProRule" id="PRU00169"/>
    </source>
</evidence>
<dbReference type="PANTHER" id="PTHR43874:SF18">
    <property type="entry name" value="TWO-COMPONENT RESPONSE REGULATOR ORR7"/>
    <property type="match status" value="1"/>
</dbReference>
<evidence type="ECO:0000313" key="5">
    <source>
        <dbReference type="Proteomes" id="UP001054889"/>
    </source>
</evidence>
<evidence type="ECO:0000259" key="3">
    <source>
        <dbReference type="PROSITE" id="PS50110"/>
    </source>
</evidence>
<dbReference type="GO" id="GO:0000160">
    <property type="term" value="P:phosphorelay signal transduction system"/>
    <property type="evidence" value="ECO:0007669"/>
    <property type="project" value="UniProtKB-KW"/>
</dbReference>
<dbReference type="CDD" id="cd17581">
    <property type="entry name" value="REC_typeA_ARR"/>
    <property type="match status" value="1"/>
</dbReference>
<dbReference type="Proteomes" id="UP001054889">
    <property type="component" value="Unassembled WGS sequence"/>
</dbReference>
<evidence type="ECO:0000313" key="4">
    <source>
        <dbReference type="EMBL" id="GJN12842.1"/>
    </source>
</evidence>
<keyword evidence="2" id="KW-0597">Phosphoprotein</keyword>
<dbReference type="Pfam" id="PF00072">
    <property type="entry name" value="Response_reg"/>
    <property type="match status" value="1"/>
</dbReference>
<dbReference type="SMART" id="SM00448">
    <property type="entry name" value="REC"/>
    <property type="match status" value="1"/>
</dbReference>
<organism evidence="4 5">
    <name type="scientific">Eleusine coracana subsp. coracana</name>
    <dbReference type="NCBI Taxonomy" id="191504"/>
    <lineage>
        <taxon>Eukaryota</taxon>
        <taxon>Viridiplantae</taxon>
        <taxon>Streptophyta</taxon>
        <taxon>Embryophyta</taxon>
        <taxon>Tracheophyta</taxon>
        <taxon>Spermatophyta</taxon>
        <taxon>Magnoliopsida</taxon>
        <taxon>Liliopsida</taxon>
        <taxon>Poales</taxon>
        <taxon>Poaceae</taxon>
        <taxon>PACMAD clade</taxon>
        <taxon>Chloridoideae</taxon>
        <taxon>Cynodonteae</taxon>
        <taxon>Eleusininae</taxon>
        <taxon>Eleusine</taxon>
    </lineage>
</organism>
<feature type="modified residue" description="4-aspartylphosphate" evidence="2">
    <location>
        <position position="87"/>
    </location>
</feature>
<dbReference type="InterPro" id="IPR001789">
    <property type="entry name" value="Sig_transdc_resp-reg_receiver"/>
</dbReference>
<dbReference type="InterPro" id="IPR011006">
    <property type="entry name" value="CheY-like_superfamily"/>
</dbReference>
<keyword evidence="5" id="KW-1185">Reference proteome</keyword>
<evidence type="ECO:0000256" key="1">
    <source>
        <dbReference type="ARBA" id="ARBA00023012"/>
    </source>
</evidence>
<reference evidence="4" key="2">
    <citation type="submission" date="2021-12" db="EMBL/GenBank/DDBJ databases">
        <title>Resequencing data analysis of finger millet.</title>
        <authorList>
            <person name="Hatakeyama M."/>
            <person name="Aluri S."/>
            <person name="Balachadran M.T."/>
            <person name="Sivarajan S.R."/>
            <person name="Poveda L."/>
            <person name="Shimizu-Inatsugi R."/>
            <person name="Schlapbach R."/>
            <person name="Sreeman S.M."/>
            <person name="Shimizu K.K."/>
        </authorList>
    </citation>
    <scope>NUCLEOTIDE SEQUENCE</scope>
</reference>
<reference evidence="4" key="1">
    <citation type="journal article" date="2018" name="DNA Res.">
        <title>Multiple hybrid de novo genome assembly of finger millet, an orphan allotetraploid crop.</title>
        <authorList>
            <person name="Hatakeyama M."/>
            <person name="Aluri S."/>
            <person name="Balachadran M.T."/>
            <person name="Sivarajan S.R."/>
            <person name="Patrignani A."/>
            <person name="Gruter S."/>
            <person name="Poveda L."/>
            <person name="Shimizu-Inatsugi R."/>
            <person name="Baeten J."/>
            <person name="Francoijs K.J."/>
            <person name="Nataraja K.N."/>
            <person name="Reddy Y.A.N."/>
            <person name="Phadnis S."/>
            <person name="Ravikumar R.L."/>
            <person name="Schlapbach R."/>
            <person name="Sreeman S.M."/>
            <person name="Shimizu K.K."/>
        </authorList>
    </citation>
    <scope>NUCLEOTIDE SEQUENCE</scope>
</reference>